<sequence>MLKKIALVTVLTLAPALAFAQSQPSAGATGGALSGATSGAIGGAVVGGPVGAAVGGVGGAVVGAIIGDAATPKFRAYVTQEDVPSYTYAEPVAVGTVLPSSGVTYRKLPAEYGSGSYEYTVVNKRTVVVEPGTRRVVQIIN</sequence>
<dbReference type="OrthoDB" id="102964at2"/>
<evidence type="ECO:0000313" key="3">
    <source>
        <dbReference type="Proteomes" id="UP000236743"/>
    </source>
</evidence>
<proteinExistence type="predicted"/>
<evidence type="ECO:0008006" key="4">
    <source>
        <dbReference type="Google" id="ProtNLM"/>
    </source>
</evidence>
<dbReference type="Proteomes" id="UP000236743">
    <property type="component" value="Unassembled WGS sequence"/>
</dbReference>
<name>A0A1H5YZ78_9HYPH</name>
<evidence type="ECO:0000313" key="2">
    <source>
        <dbReference type="EMBL" id="SEG29192.1"/>
    </source>
</evidence>
<dbReference type="RefSeq" id="WP_103872616.1">
    <property type="nucleotide sequence ID" value="NZ_FNUY01000004.1"/>
</dbReference>
<gene>
    <name evidence="2" type="ORF">SAMN04488115_104164</name>
</gene>
<evidence type="ECO:0000256" key="1">
    <source>
        <dbReference type="SAM" id="SignalP"/>
    </source>
</evidence>
<dbReference type="Pfam" id="PF06823">
    <property type="entry name" value="DUF1236"/>
    <property type="match status" value="1"/>
</dbReference>
<feature type="chain" id="PRO_5009291076" description="Glycine zipper" evidence="1">
    <location>
        <begin position="21"/>
        <end position="141"/>
    </location>
</feature>
<accession>A0A1H5YZ78</accession>
<dbReference type="AlphaFoldDB" id="A0A1H5YZ78"/>
<feature type="signal peptide" evidence="1">
    <location>
        <begin position="1"/>
        <end position="20"/>
    </location>
</feature>
<keyword evidence="1" id="KW-0732">Signal</keyword>
<dbReference type="InterPro" id="IPR009642">
    <property type="entry name" value="DUF1236"/>
</dbReference>
<organism evidence="2 3">
    <name type="scientific">Bosea lathyri</name>
    <dbReference type="NCBI Taxonomy" id="1036778"/>
    <lineage>
        <taxon>Bacteria</taxon>
        <taxon>Pseudomonadati</taxon>
        <taxon>Pseudomonadota</taxon>
        <taxon>Alphaproteobacteria</taxon>
        <taxon>Hyphomicrobiales</taxon>
        <taxon>Boseaceae</taxon>
        <taxon>Bosea</taxon>
    </lineage>
</organism>
<reference evidence="2 3" key="1">
    <citation type="submission" date="2016-10" db="EMBL/GenBank/DDBJ databases">
        <authorList>
            <person name="de Groot N.N."/>
        </authorList>
    </citation>
    <scope>NUCLEOTIDE SEQUENCE [LARGE SCALE GENOMIC DNA]</scope>
    <source>
        <strain evidence="2 3">DSM 26656</strain>
    </source>
</reference>
<protein>
    <recommendedName>
        <fullName evidence="4">Glycine zipper</fullName>
    </recommendedName>
</protein>
<keyword evidence="3" id="KW-1185">Reference proteome</keyword>
<dbReference type="EMBL" id="FNUY01000004">
    <property type="protein sequence ID" value="SEG29192.1"/>
    <property type="molecule type" value="Genomic_DNA"/>
</dbReference>